<feature type="compositionally biased region" description="Basic and acidic residues" evidence="11">
    <location>
        <begin position="7"/>
        <end position="18"/>
    </location>
</feature>
<evidence type="ECO:0000256" key="3">
    <source>
        <dbReference type="ARBA" id="ARBA00022448"/>
    </source>
</evidence>
<sequence>MSGDAVEESRGDETRRSETASPSPPPLLINGKQLSRHKLSRYDSLDVESAKCAGHHPHGSKQAVEWRVILTLAFQSIGIVYGDIGTSPLYVYRSTFAGGIKHNDDVLGVLSLILYTITLIPLLKYVFIVLRATDNGDGGTFALYSLICRYARVGLIPSQQPEDQDVSNFQLELPSNRLLRASRLKSKLEKSQFAKFFLLFATMLGTSMVIGDGVLTPCISVLSAVGGIKQATSAVTEDMIVWISVAILVCLFSVQRFGTDKVGYSFAPIICVWFAFIGTIGLYNFVKYDPGVIKAINPIYIVDYFRRNKKEGWISLGGIVLAITGTEALFADVGHFTVRSIQISMCTVTYPSLILAYAGQASFLRKHNSLVSDAFFQSVPGPLYWPMFVIAVMAAIIASQAMISGTFSIIQQSLSLGCFPRVKIVHTSSKYEGQVYIPEINYLLMLACVAITLGFRTTEKIGNAYGIAVVFVMTLTSAFLVLIMIMIWKWNIFVVITYILVVGTVELLYLSSVLYKFYRGGYLPLAFAALLMTIMYVWNDVYRRKYYYELDHKMSPEKLREIATDPAGLCRMPGLAVFYSELVQGIPPIFKHYVENVPAVHSVLVFVSIKSLPISKVSSEERFLFCRVEPKELNVFRCIVRYGYTDSRNEHDEPFEWLLFQRLKEFVVEENWTMTHQVRLPMGNDDDEQLVDGLESEESCKNVVKQEVDDEADDNCNHKAQEALEREISVLDRAWRAGVVHLIGENEVVAGKGASLGKRVLIDHAYNFLKKNLRQSDKIFDIPHKRMLKVGMTYEL</sequence>
<keyword evidence="8 10" id="KW-0406">Ion transport</keyword>
<dbReference type="GO" id="GO:0015079">
    <property type="term" value="F:potassium ion transmembrane transporter activity"/>
    <property type="evidence" value="ECO:0007669"/>
    <property type="project" value="UniProtKB-UniRule"/>
</dbReference>
<feature type="transmembrane region" description="Helical" evidence="10">
    <location>
        <begin position="68"/>
        <end position="86"/>
    </location>
</feature>
<comment type="subcellular location">
    <subcellularLocation>
        <location evidence="1">Cell membrane</location>
        <topology evidence="1">Multi-pass membrane protein</topology>
    </subcellularLocation>
    <subcellularLocation>
        <location evidence="10">Membrane</location>
        <topology evidence="10">Multi-pass membrane protein</topology>
    </subcellularLocation>
</comment>
<comment type="function">
    <text evidence="10">Potassium transporter.</text>
</comment>
<feature type="region of interest" description="Disordered" evidence="11">
    <location>
        <begin position="1"/>
        <end position="31"/>
    </location>
</feature>
<proteinExistence type="inferred from homology"/>
<feature type="transmembrane region" description="Helical" evidence="10">
    <location>
        <begin position="343"/>
        <end position="363"/>
    </location>
</feature>
<keyword evidence="3" id="KW-0813">Transport</keyword>
<feature type="transmembrane region" description="Helical" evidence="10">
    <location>
        <begin position="492"/>
        <end position="515"/>
    </location>
</feature>
<feature type="transmembrane region" description="Helical" evidence="10">
    <location>
        <begin position="383"/>
        <end position="403"/>
    </location>
</feature>
<feature type="transmembrane region" description="Helical" evidence="10">
    <location>
        <begin position="464"/>
        <end position="485"/>
    </location>
</feature>
<reference evidence="14" key="1">
    <citation type="submission" date="2025-05" db="UniProtKB">
        <authorList>
            <consortium name="RefSeq"/>
        </authorList>
    </citation>
    <scope>NUCLEOTIDE SEQUENCE [LARGE SCALE GENOMIC DNA]</scope>
</reference>
<evidence type="ECO:0000313" key="14">
    <source>
        <dbReference type="Proteomes" id="UP000827889"/>
    </source>
</evidence>
<evidence type="ECO:0000256" key="7">
    <source>
        <dbReference type="ARBA" id="ARBA00022989"/>
    </source>
</evidence>
<evidence type="ECO:0000256" key="2">
    <source>
        <dbReference type="ARBA" id="ARBA00008440"/>
    </source>
</evidence>
<feature type="transmembrane region" description="Helical" evidence="10">
    <location>
        <begin position="193"/>
        <end position="211"/>
    </location>
</feature>
<evidence type="ECO:0000256" key="6">
    <source>
        <dbReference type="ARBA" id="ARBA00022958"/>
    </source>
</evidence>
<dbReference type="Pfam" id="PF02705">
    <property type="entry name" value="K_trans"/>
    <property type="match status" value="1"/>
</dbReference>
<dbReference type="GO" id="GO:0005886">
    <property type="term" value="C:plasma membrane"/>
    <property type="evidence" value="ECO:0007669"/>
    <property type="project" value="UniProtKB-SubCell"/>
</dbReference>
<dbReference type="KEGG" id="rarg:115750232"/>
<dbReference type="InterPro" id="IPR053952">
    <property type="entry name" value="K_trans_C"/>
</dbReference>
<organism evidence="14 15">
    <name type="scientific">Rhodamnia argentea</name>
    <dbReference type="NCBI Taxonomy" id="178133"/>
    <lineage>
        <taxon>Eukaryota</taxon>
        <taxon>Viridiplantae</taxon>
        <taxon>Streptophyta</taxon>
        <taxon>Embryophyta</taxon>
        <taxon>Tracheophyta</taxon>
        <taxon>Spermatophyta</taxon>
        <taxon>Magnoliopsida</taxon>
        <taxon>eudicotyledons</taxon>
        <taxon>Gunneridae</taxon>
        <taxon>Pentapetalae</taxon>
        <taxon>rosids</taxon>
        <taxon>malvids</taxon>
        <taxon>Myrtales</taxon>
        <taxon>Myrtaceae</taxon>
        <taxon>Myrtoideae</taxon>
        <taxon>Myrteae</taxon>
        <taxon>Australasian group</taxon>
        <taxon>Rhodamnia</taxon>
    </lineage>
</organism>
<comment type="caution">
    <text evidence="10">Lacks conserved residue(s) required for the propagation of feature annotation.</text>
</comment>
<dbReference type="PANTHER" id="PTHR30540">
    <property type="entry name" value="OSMOTIC STRESS POTASSIUM TRANSPORTER"/>
    <property type="match status" value="1"/>
</dbReference>
<evidence type="ECO:0000313" key="15">
    <source>
        <dbReference type="RefSeq" id="XP_030543310.1"/>
    </source>
</evidence>
<feature type="domain" description="K+ potassium transporter integral membrane" evidence="12">
    <location>
        <begin position="72"/>
        <end position="558"/>
    </location>
</feature>
<feature type="transmembrane region" description="Helical" evidence="10">
    <location>
        <begin position="440"/>
        <end position="458"/>
    </location>
</feature>
<evidence type="ECO:0000256" key="8">
    <source>
        <dbReference type="ARBA" id="ARBA00023065"/>
    </source>
</evidence>
<evidence type="ECO:0000256" key="1">
    <source>
        <dbReference type="ARBA" id="ARBA00004651"/>
    </source>
</evidence>
<keyword evidence="14" id="KW-1185">Reference proteome</keyword>
<protein>
    <recommendedName>
        <fullName evidence="10">Potassium transporter</fullName>
    </recommendedName>
</protein>
<keyword evidence="6 10" id="KW-0630">Potassium</keyword>
<dbReference type="PANTHER" id="PTHR30540:SF87">
    <property type="entry name" value="POTASSIUM TRANSPORTER"/>
    <property type="match status" value="1"/>
</dbReference>
<dbReference type="AlphaFoldDB" id="A0A8B8Q882"/>
<dbReference type="OrthoDB" id="504708at2759"/>
<dbReference type="Proteomes" id="UP000827889">
    <property type="component" value="Chromosome 1"/>
</dbReference>
<feature type="transmembrane region" description="Helical" evidence="10">
    <location>
        <begin position="521"/>
        <end position="538"/>
    </location>
</feature>
<accession>A0A8B8Q882</accession>
<dbReference type="RefSeq" id="XP_030543310.1">
    <property type="nucleotide sequence ID" value="XM_030687450.2"/>
</dbReference>
<dbReference type="NCBIfam" id="TIGR00794">
    <property type="entry name" value="kup"/>
    <property type="match status" value="1"/>
</dbReference>
<keyword evidence="9 10" id="KW-0472">Membrane</keyword>
<evidence type="ECO:0000256" key="9">
    <source>
        <dbReference type="ARBA" id="ARBA00023136"/>
    </source>
</evidence>
<keyword evidence="5 10" id="KW-0812">Transmembrane</keyword>
<feature type="transmembrane region" description="Helical" evidence="10">
    <location>
        <begin position="312"/>
        <end position="331"/>
    </location>
</feature>
<evidence type="ECO:0000256" key="4">
    <source>
        <dbReference type="ARBA" id="ARBA00022538"/>
    </source>
</evidence>
<keyword evidence="7 10" id="KW-1133">Transmembrane helix</keyword>
<evidence type="ECO:0000256" key="10">
    <source>
        <dbReference type="RuleBase" id="RU321113"/>
    </source>
</evidence>
<name>A0A8B8Q882_9MYRT</name>
<dbReference type="InterPro" id="IPR003855">
    <property type="entry name" value="K+_transporter"/>
</dbReference>
<dbReference type="Pfam" id="PF22776">
    <property type="entry name" value="K_trans_C"/>
    <property type="match status" value="1"/>
</dbReference>
<keyword evidence="4 10" id="KW-0633">Potassium transport</keyword>
<feature type="domain" description="K+ potassium transporter C-terminal" evidence="13">
    <location>
        <begin position="573"/>
        <end position="796"/>
    </location>
</feature>
<evidence type="ECO:0000256" key="11">
    <source>
        <dbReference type="SAM" id="MobiDB-lite"/>
    </source>
</evidence>
<dbReference type="InterPro" id="IPR053951">
    <property type="entry name" value="K_trans_N"/>
</dbReference>
<reference evidence="15" key="2">
    <citation type="submission" date="2025-08" db="UniProtKB">
        <authorList>
            <consortium name="RefSeq"/>
        </authorList>
    </citation>
    <scope>IDENTIFICATION</scope>
    <source>
        <tissue evidence="15">Leaf</tissue>
    </source>
</reference>
<evidence type="ECO:0000259" key="12">
    <source>
        <dbReference type="Pfam" id="PF02705"/>
    </source>
</evidence>
<comment type="similarity">
    <text evidence="2 10">Belongs to the HAK/KUP transporter (TC 2.A.72.3) family.</text>
</comment>
<feature type="transmembrane region" description="Helical" evidence="10">
    <location>
        <begin position="106"/>
        <end position="127"/>
    </location>
</feature>
<feature type="transmembrane region" description="Helical" evidence="10">
    <location>
        <begin position="266"/>
        <end position="286"/>
    </location>
</feature>
<gene>
    <name evidence="15" type="primary">LOC115750232</name>
</gene>
<evidence type="ECO:0000259" key="13">
    <source>
        <dbReference type="Pfam" id="PF22776"/>
    </source>
</evidence>
<evidence type="ECO:0000256" key="5">
    <source>
        <dbReference type="ARBA" id="ARBA00022692"/>
    </source>
</evidence>
<dbReference type="GeneID" id="115750232"/>